<proteinExistence type="predicted"/>
<organism evidence="1">
    <name type="scientific">marine sediment metagenome</name>
    <dbReference type="NCBI Taxonomy" id="412755"/>
    <lineage>
        <taxon>unclassified sequences</taxon>
        <taxon>metagenomes</taxon>
        <taxon>ecological metagenomes</taxon>
    </lineage>
</organism>
<gene>
    <name evidence="1" type="ORF">S01H4_57105</name>
</gene>
<feature type="non-terminal residue" evidence="1">
    <location>
        <position position="93"/>
    </location>
</feature>
<dbReference type="AlphaFoldDB" id="X1FAD1"/>
<dbReference type="EMBL" id="BART01033178">
    <property type="protein sequence ID" value="GAH17718.1"/>
    <property type="molecule type" value="Genomic_DNA"/>
</dbReference>
<sequence>MMKAVEPIGYDIKTTLLHVHDETPIWRIDYKEYFDAEEWTDEVRDNTMALLEKMDWGVVANDKDNSVSYSIQGPKRMIMNLLAGEFLAMSSFG</sequence>
<evidence type="ECO:0000313" key="1">
    <source>
        <dbReference type="EMBL" id="GAH17718.1"/>
    </source>
</evidence>
<accession>X1FAD1</accession>
<reference evidence="1" key="1">
    <citation type="journal article" date="2014" name="Front. Microbiol.">
        <title>High frequency of phylogenetically diverse reductive dehalogenase-homologous genes in deep subseafloor sedimentary metagenomes.</title>
        <authorList>
            <person name="Kawai M."/>
            <person name="Futagami T."/>
            <person name="Toyoda A."/>
            <person name="Takaki Y."/>
            <person name="Nishi S."/>
            <person name="Hori S."/>
            <person name="Arai W."/>
            <person name="Tsubouchi T."/>
            <person name="Morono Y."/>
            <person name="Uchiyama I."/>
            <person name="Ito T."/>
            <person name="Fujiyama A."/>
            <person name="Inagaki F."/>
            <person name="Takami H."/>
        </authorList>
    </citation>
    <scope>NUCLEOTIDE SEQUENCE</scope>
    <source>
        <strain evidence="1">Expedition CK06-06</strain>
    </source>
</reference>
<comment type="caution">
    <text evidence="1">The sequence shown here is derived from an EMBL/GenBank/DDBJ whole genome shotgun (WGS) entry which is preliminary data.</text>
</comment>
<name>X1FAD1_9ZZZZ</name>
<protein>
    <submittedName>
        <fullName evidence="1">Uncharacterized protein</fullName>
    </submittedName>
</protein>